<feature type="signal peptide" evidence="1">
    <location>
        <begin position="1"/>
        <end position="20"/>
    </location>
</feature>
<dbReference type="EMBL" id="JAAVMX010000003">
    <property type="protein sequence ID" value="KAF4511742.1"/>
    <property type="molecule type" value="Genomic_DNA"/>
</dbReference>
<feature type="domain" description="Amine oxidase" evidence="2">
    <location>
        <begin position="68"/>
        <end position="553"/>
    </location>
</feature>
<dbReference type="Gene3D" id="3.90.660.10">
    <property type="match status" value="1"/>
</dbReference>
<evidence type="ECO:0000313" key="3">
    <source>
        <dbReference type="EMBL" id="KAF4511742.1"/>
    </source>
</evidence>
<dbReference type="SUPFAM" id="SSF54373">
    <property type="entry name" value="FAD-linked reductases, C-terminal domain"/>
    <property type="match status" value="1"/>
</dbReference>
<dbReference type="GO" id="GO:0001716">
    <property type="term" value="F:L-amino-acid oxidase activity"/>
    <property type="evidence" value="ECO:0007669"/>
    <property type="project" value="TreeGrafter"/>
</dbReference>
<gene>
    <name evidence="3" type="ORF">G6O67_003514</name>
</gene>
<organism evidence="3 4">
    <name type="scientific">Ophiocordyceps sinensis</name>
    <dbReference type="NCBI Taxonomy" id="72228"/>
    <lineage>
        <taxon>Eukaryota</taxon>
        <taxon>Fungi</taxon>
        <taxon>Dikarya</taxon>
        <taxon>Ascomycota</taxon>
        <taxon>Pezizomycotina</taxon>
        <taxon>Sordariomycetes</taxon>
        <taxon>Hypocreomycetidae</taxon>
        <taxon>Hypocreales</taxon>
        <taxon>Ophiocordycipitaceae</taxon>
        <taxon>Ophiocordyceps</taxon>
    </lineage>
</organism>
<dbReference type="InterPro" id="IPR050281">
    <property type="entry name" value="Flavin_monoamine_oxidase"/>
</dbReference>
<dbReference type="InterPro" id="IPR002937">
    <property type="entry name" value="Amino_oxidase"/>
</dbReference>
<name>A0A8H4V8D4_9HYPO</name>
<sequence length="586" mass="65257">MRFCKLVSCALSALVLPCTALTRPSAGHTRDLFLRQILAKSPSYGGFCNCSSGSGEKLKVGIIGAGAAGLYAAVLLDSLGIDYDILESNQRIGGRIFTHRFDQEAWDASKPGEPDYYDYYDVGAMRFPGMEWMDRIIGKANNSLVPYINSKLKPEDQIKLIPYIFQANNTFRLFNDKLIYNQANPSAENFNVLVAEGGTINNDTFAAMSPGAVLGGAIQNLVQALVTDFDTGFNMLMQYDAISVRQYMLQKGYSPQQIDWIETIADATTHYDTYSLSEAVMEQWIFYEAPLSSWQCVEGGMGRIVDGLVKIISKTVETRKRVTAIKPADSGALKVVINGDEERTYHHVINTAPLGAMQVMDMTELDLDYRKKLAIRRLQYDPAGKIGMKFKSRWWESLDSGSFQGGQSFSDLPIRRCVYPSYGLDTPDAAGTMIASYTWGQDSARLGAYYTHDDARKRIIEITLRNLAAMHNVTYEFLESQYVDSHLWNWYEGQDTVGAFAIFGPSEYSSMLPALMMPAAEGKLHFAGEALSSGHAWIIGAVNSAYRTVAEILAVERMDHKLAEMVDTWGLVNEVDMGWYSNVFVQ</sequence>
<dbReference type="Proteomes" id="UP000557566">
    <property type="component" value="Unassembled WGS sequence"/>
</dbReference>
<dbReference type="Pfam" id="PF01593">
    <property type="entry name" value="Amino_oxidase"/>
    <property type="match status" value="1"/>
</dbReference>
<dbReference type="GO" id="GO:0009063">
    <property type="term" value="P:amino acid catabolic process"/>
    <property type="evidence" value="ECO:0007669"/>
    <property type="project" value="TreeGrafter"/>
</dbReference>
<reference evidence="3 4" key="1">
    <citation type="journal article" date="2020" name="Genome Biol. Evol.">
        <title>A new high-quality draft genome assembly of the Chinese cordyceps Ophiocordyceps sinensis.</title>
        <authorList>
            <person name="Shu R."/>
            <person name="Zhang J."/>
            <person name="Meng Q."/>
            <person name="Zhang H."/>
            <person name="Zhou G."/>
            <person name="Li M."/>
            <person name="Wu P."/>
            <person name="Zhao Y."/>
            <person name="Chen C."/>
            <person name="Qin Q."/>
        </authorList>
    </citation>
    <scope>NUCLEOTIDE SEQUENCE [LARGE SCALE GENOMIC DNA]</scope>
    <source>
        <strain evidence="3 4">IOZ07</strain>
    </source>
</reference>
<dbReference type="PANTHER" id="PTHR10742">
    <property type="entry name" value="FLAVIN MONOAMINE OXIDASE"/>
    <property type="match status" value="1"/>
</dbReference>
<evidence type="ECO:0000256" key="1">
    <source>
        <dbReference type="SAM" id="SignalP"/>
    </source>
</evidence>
<dbReference type="SUPFAM" id="SSF51905">
    <property type="entry name" value="FAD/NAD(P)-binding domain"/>
    <property type="match status" value="1"/>
</dbReference>
<keyword evidence="4" id="KW-1185">Reference proteome</keyword>
<protein>
    <recommendedName>
        <fullName evidence="2">Amine oxidase domain-containing protein</fullName>
    </recommendedName>
</protein>
<dbReference type="Gene3D" id="3.50.50.60">
    <property type="entry name" value="FAD/NAD(P)-binding domain"/>
    <property type="match status" value="1"/>
</dbReference>
<dbReference type="Gene3D" id="1.10.10.1620">
    <property type="match status" value="1"/>
</dbReference>
<dbReference type="OrthoDB" id="7777654at2759"/>
<dbReference type="PANTHER" id="PTHR10742:SF342">
    <property type="entry name" value="AMINE OXIDASE"/>
    <property type="match status" value="1"/>
</dbReference>
<evidence type="ECO:0000259" key="2">
    <source>
        <dbReference type="Pfam" id="PF01593"/>
    </source>
</evidence>
<evidence type="ECO:0000313" key="4">
    <source>
        <dbReference type="Proteomes" id="UP000557566"/>
    </source>
</evidence>
<dbReference type="AlphaFoldDB" id="A0A8H4V8D4"/>
<comment type="caution">
    <text evidence="3">The sequence shown here is derived from an EMBL/GenBank/DDBJ whole genome shotgun (WGS) entry which is preliminary data.</text>
</comment>
<accession>A0A8H4V8D4</accession>
<dbReference type="InterPro" id="IPR036188">
    <property type="entry name" value="FAD/NAD-bd_sf"/>
</dbReference>
<proteinExistence type="predicted"/>
<feature type="chain" id="PRO_5034187825" description="Amine oxidase domain-containing protein" evidence="1">
    <location>
        <begin position="21"/>
        <end position="586"/>
    </location>
</feature>
<keyword evidence="1" id="KW-0732">Signal</keyword>